<feature type="compositionally biased region" description="Low complexity" evidence="1">
    <location>
        <begin position="175"/>
        <end position="191"/>
    </location>
</feature>
<proteinExistence type="predicted"/>
<keyword evidence="3" id="KW-1185">Reference proteome</keyword>
<sequence length="207" mass="22197">MMSLQGNKGSKPRALNGLSDGTDIIYYASSAKGDGTIPGNGELKIPTLLLDAFNKCKADAAAGRHNFNGKCAEPVNLILYRLKHGEEQDKVKMMVTVNNKGVMPPCSANEGEGTYGCKQLLEAVQIDSSKIIKEEEACGIAPPGNPKGSLGKRACRRPSKATKPTMAPNKGNVSKPKGAKPAPKKQTPARPVGRRPKHRRSVQPRWN</sequence>
<feature type="compositionally biased region" description="Basic residues" evidence="1">
    <location>
        <begin position="192"/>
        <end position="207"/>
    </location>
</feature>
<accession>A0A0C2WXP2</accession>
<feature type="non-terminal residue" evidence="2">
    <location>
        <position position="1"/>
    </location>
</feature>
<dbReference type="AlphaFoldDB" id="A0A0C2WXP2"/>
<feature type="region of interest" description="Disordered" evidence="1">
    <location>
        <begin position="138"/>
        <end position="207"/>
    </location>
</feature>
<reference evidence="2 3" key="1">
    <citation type="submission" date="2014-04" db="EMBL/GenBank/DDBJ databases">
        <title>Evolutionary Origins and Diversification of the Mycorrhizal Mutualists.</title>
        <authorList>
            <consortium name="DOE Joint Genome Institute"/>
            <consortium name="Mycorrhizal Genomics Consortium"/>
            <person name="Kohler A."/>
            <person name="Kuo A."/>
            <person name="Nagy L.G."/>
            <person name="Floudas D."/>
            <person name="Copeland A."/>
            <person name="Barry K.W."/>
            <person name="Cichocki N."/>
            <person name="Veneault-Fourrey C."/>
            <person name="LaButti K."/>
            <person name="Lindquist E.A."/>
            <person name="Lipzen A."/>
            <person name="Lundell T."/>
            <person name="Morin E."/>
            <person name="Murat C."/>
            <person name="Riley R."/>
            <person name="Ohm R."/>
            <person name="Sun H."/>
            <person name="Tunlid A."/>
            <person name="Henrissat B."/>
            <person name="Grigoriev I.V."/>
            <person name="Hibbett D.S."/>
            <person name="Martin F."/>
        </authorList>
    </citation>
    <scope>NUCLEOTIDE SEQUENCE [LARGE SCALE GENOMIC DNA]</scope>
    <source>
        <strain evidence="2 3">Koide BX008</strain>
    </source>
</reference>
<dbReference type="HOGENOM" id="CLU_1326082_0_0_1"/>
<protein>
    <submittedName>
        <fullName evidence="2">Uncharacterized protein</fullName>
    </submittedName>
</protein>
<dbReference type="Proteomes" id="UP000054549">
    <property type="component" value="Unassembled WGS sequence"/>
</dbReference>
<gene>
    <name evidence="2" type="ORF">M378DRAFT_166709</name>
</gene>
<evidence type="ECO:0000313" key="2">
    <source>
        <dbReference type="EMBL" id="KIL61596.1"/>
    </source>
</evidence>
<dbReference type="EMBL" id="KN818282">
    <property type="protein sequence ID" value="KIL61596.1"/>
    <property type="molecule type" value="Genomic_DNA"/>
</dbReference>
<organism evidence="2 3">
    <name type="scientific">Amanita muscaria (strain Koide BX008)</name>
    <dbReference type="NCBI Taxonomy" id="946122"/>
    <lineage>
        <taxon>Eukaryota</taxon>
        <taxon>Fungi</taxon>
        <taxon>Dikarya</taxon>
        <taxon>Basidiomycota</taxon>
        <taxon>Agaricomycotina</taxon>
        <taxon>Agaricomycetes</taxon>
        <taxon>Agaricomycetidae</taxon>
        <taxon>Agaricales</taxon>
        <taxon>Pluteineae</taxon>
        <taxon>Amanitaceae</taxon>
        <taxon>Amanita</taxon>
    </lineage>
</organism>
<dbReference type="InParanoid" id="A0A0C2WXP2"/>
<name>A0A0C2WXP2_AMAMK</name>
<evidence type="ECO:0000313" key="3">
    <source>
        <dbReference type="Proteomes" id="UP000054549"/>
    </source>
</evidence>
<evidence type="ECO:0000256" key="1">
    <source>
        <dbReference type="SAM" id="MobiDB-lite"/>
    </source>
</evidence>